<evidence type="ECO:0000256" key="1">
    <source>
        <dbReference type="ARBA" id="ARBA00022741"/>
    </source>
</evidence>
<dbReference type="EMBL" id="CP003002">
    <property type="protein sequence ID" value="AEO54466.1"/>
    <property type="molecule type" value="Genomic_DNA"/>
</dbReference>
<dbReference type="InterPro" id="IPR014001">
    <property type="entry name" value="Helicase_ATP-bd"/>
</dbReference>
<keyword evidence="3" id="KW-0067">ATP-binding</keyword>
<dbReference type="GO" id="GO:0016787">
    <property type="term" value="F:hydrolase activity"/>
    <property type="evidence" value="ECO:0007669"/>
    <property type="project" value="UniProtKB-KW"/>
</dbReference>
<feature type="compositionally biased region" description="Basic and acidic residues" evidence="4">
    <location>
        <begin position="829"/>
        <end position="843"/>
    </location>
</feature>
<evidence type="ECO:0000313" key="6">
    <source>
        <dbReference type="EMBL" id="AEO54466.1"/>
    </source>
</evidence>
<dbReference type="GO" id="GO:0005634">
    <property type="term" value="C:nucleus"/>
    <property type="evidence" value="ECO:0007669"/>
    <property type="project" value="TreeGrafter"/>
</dbReference>
<dbReference type="PROSITE" id="PS51194">
    <property type="entry name" value="HELICASE_CTER"/>
    <property type="match status" value="1"/>
</dbReference>
<dbReference type="InterPro" id="IPR000330">
    <property type="entry name" value="SNF2_N"/>
</dbReference>
<evidence type="ECO:0000313" key="7">
    <source>
        <dbReference type="Proteomes" id="UP000007322"/>
    </source>
</evidence>
<dbReference type="InterPro" id="IPR050628">
    <property type="entry name" value="SNF2_RAD54_helicase_TF"/>
</dbReference>
<sequence length="1193" mass="132894">MSPTSHWRYIAAGCLVLDKTDSLLPEGLWSLLEPGEWRHFRPQGHSATEYADEAQVENGDCSPTRKGSSHCQCLDQNIQEHLVSSSGCLAAYSSLLRHGWIHISLSKDVDRAEKLIVRVYLLPDDVENRTVPRQDPSLRKARLNLLTRLDFSNSTWRGSAGSGFLPSPPLVVNSETVSSMRDGRGESLLHMFNSIPSPDPNPDDIHDYDARKAAYRLMSSDVFGLSTTLYSYQRRSAALMLQRESQPRHLLDPRLMEVADQLGKPWYYDPTTGTALREPRLYNGPCGGILAEEMGAGKTLICLALILATRHMPSSTPDLFRATEPVVRKTVGSLADMAAACITRHSVPWKTVFGALEPDGLEYPSCVDAIQQNPEVYYIPRSIPHRQSRKSSALSPPIKVYQSHCSLVIVPPNLVQQWKQEIAKHTVGLRVLVVDKNLALPTVQELLEYEIILFSSTRFEKLAEDLGADGNGAQVLRNPLAAIHFKRCIVDEGHKLGNSTLGRKSNMLLIIDQLQVSAKWVVTGTPSKGLFGVDDSPSPGSDAGQRHFTRRQAETSPDLEKEDLRRIGSIATLYLRLRPWANQWFEAGDSPADWAVHVMQPRHSARSIGRTDCLRATLRSLIIRHRLSEVGELLPSVNEKIVYLDGCYQDRLALNLFSMMIIFNAVQSQRTDQDYFFHPRQRKALLELVHNLRQASFFGGSFFSPDQIRKAIDTAEEFLREGKVQISAEDEALLRDAIALGRVAERNNIKRCANLFREIPLYVRNFPWNAGREWSLDLRDGDPVCTDSRMISALQRFLSPLVDAPTSLQVIFDTGRFAAHGWEERAKGIEEQGGHERNAERKSLAGNTQMGQDSSSPSKRRSAILTNVLPKAEVTPEPAEPLGSGIAVPLAQTQLVSTASAKLSYLIDQIVKYKDSEQILVFYDNDNVAYYLAGVLDIVSVPSRFHLAILTQEMQLQIHHLIYAKGLTSERRAQYVATFNHNPKFRVLLMDISQAAFGLDMQSASRIYFLGPVLNPQVEAQAIGRARRISQRKPVSVETLVLRGSVEEVIVRRRGEMTQAEMWKCRSILDDRPIYDWILNAKILPLSPGREGEGEGEGEDDGGEDQMARLEVPQYLFGRGFGRELSHPDQDLFTVNGSPPGAKKNGVVVMPERGLKRRSPGGNTPRVGTPTPDGGATPKKARVRFAGSDGEAG</sequence>
<feature type="region of interest" description="Disordered" evidence="4">
    <location>
        <begin position="531"/>
        <end position="559"/>
    </location>
</feature>
<evidence type="ECO:0000256" key="4">
    <source>
        <dbReference type="SAM" id="MobiDB-lite"/>
    </source>
</evidence>
<dbReference type="Pfam" id="PF00271">
    <property type="entry name" value="Helicase_C"/>
    <property type="match status" value="1"/>
</dbReference>
<dbReference type="Pfam" id="PF00176">
    <property type="entry name" value="SNF2-rel_dom"/>
    <property type="match status" value="1"/>
</dbReference>
<evidence type="ECO:0000256" key="3">
    <source>
        <dbReference type="ARBA" id="ARBA00022840"/>
    </source>
</evidence>
<dbReference type="STRING" id="573729.G2Q471"/>
<accession>G2Q471</accession>
<dbReference type="HOGENOM" id="CLU_003233_1_0_1"/>
<protein>
    <recommendedName>
        <fullName evidence="5">Helicase C-terminal domain-containing protein</fullName>
    </recommendedName>
</protein>
<reference evidence="6 7" key="1">
    <citation type="journal article" date="2011" name="Nat. Biotechnol.">
        <title>Comparative genomic analysis of the thermophilic biomass-degrading fungi Myceliophthora thermophila and Thielavia terrestris.</title>
        <authorList>
            <person name="Berka R.M."/>
            <person name="Grigoriev I.V."/>
            <person name="Otillar R."/>
            <person name="Salamov A."/>
            <person name="Grimwood J."/>
            <person name="Reid I."/>
            <person name="Ishmael N."/>
            <person name="John T."/>
            <person name="Darmond C."/>
            <person name="Moisan M.-C."/>
            <person name="Henrissat B."/>
            <person name="Coutinho P.M."/>
            <person name="Lombard V."/>
            <person name="Natvig D.O."/>
            <person name="Lindquist E."/>
            <person name="Schmutz J."/>
            <person name="Lucas S."/>
            <person name="Harris P."/>
            <person name="Powlowski J."/>
            <person name="Bellemare A."/>
            <person name="Taylor D."/>
            <person name="Butler G."/>
            <person name="de Vries R.P."/>
            <person name="Allijn I.E."/>
            <person name="van den Brink J."/>
            <person name="Ushinsky S."/>
            <person name="Storms R."/>
            <person name="Powell A.J."/>
            <person name="Paulsen I.T."/>
            <person name="Elbourne L.D.H."/>
            <person name="Baker S.E."/>
            <person name="Magnuson J."/>
            <person name="LaBoissiere S."/>
            <person name="Clutterbuck A.J."/>
            <person name="Martinez D."/>
            <person name="Wogulis M."/>
            <person name="de Leon A.L."/>
            <person name="Rey M.W."/>
            <person name="Tsang A."/>
        </authorList>
    </citation>
    <scope>NUCLEOTIDE SEQUENCE [LARGE SCALE GENOMIC DNA]</scope>
    <source>
        <strain evidence="7">ATCC 42464 / BCRC 31852 / DSM 1799</strain>
    </source>
</reference>
<dbReference type="InterPro" id="IPR049730">
    <property type="entry name" value="SNF2/RAD54-like_C"/>
</dbReference>
<feature type="region of interest" description="Disordered" evidence="4">
    <location>
        <begin position="829"/>
        <end position="861"/>
    </location>
</feature>
<dbReference type="Gene3D" id="3.40.50.300">
    <property type="entry name" value="P-loop containing nucleotide triphosphate hydrolases"/>
    <property type="match status" value="2"/>
</dbReference>
<dbReference type="PANTHER" id="PTHR45626">
    <property type="entry name" value="TRANSCRIPTION TERMINATION FACTOR 2-RELATED"/>
    <property type="match status" value="1"/>
</dbReference>
<dbReference type="CDD" id="cd18793">
    <property type="entry name" value="SF2_C_SNF"/>
    <property type="match status" value="1"/>
</dbReference>
<dbReference type="SUPFAM" id="SSF52540">
    <property type="entry name" value="P-loop containing nucleoside triphosphate hydrolases"/>
    <property type="match status" value="2"/>
</dbReference>
<dbReference type="PANTHER" id="PTHR45626:SF51">
    <property type="entry name" value="SNF2-RELATED DOMAIN-CONTAINING PROTEIN"/>
    <property type="match status" value="1"/>
</dbReference>
<evidence type="ECO:0000259" key="5">
    <source>
        <dbReference type="PROSITE" id="PS51194"/>
    </source>
</evidence>
<dbReference type="AlphaFoldDB" id="G2Q471"/>
<keyword evidence="1" id="KW-0547">Nucleotide-binding</keyword>
<dbReference type="InterPro" id="IPR027417">
    <property type="entry name" value="P-loop_NTPase"/>
</dbReference>
<organism evidence="6 7">
    <name type="scientific">Thermothelomyces thermophilus (strain ATCC 42464 / BCRC 31852 / DSM 1799)</name>
    <name type="common">Sporotrichum thermophile</name>
    <dbReference type="NCBI Taxonomy" id="573729"/>
    <lineage>
        <taxon>Eukaryota</taxon>
        <taxon>Fungi</taxon>
        <taxon>Dikarya</taxon>
        <taxon>Ascomycota</taxon>
        <taxon>Pezizomycotina</taxon>
        <taxon>Sordariomycetes</taxon>
        <taxon>Sordariomycetidae</taxon>
        <taxon>Sordariales</taxon>
        <taxon>Chaetomiaceae</taxon>
        <taxon>Thermothelomyces</taxon>
    </lineage>
</organism>
<dbReference type="OrthoDB" id="2801544at2759"/>
<feature type="compositionally biased region" description="Polar residues" evidence="4">
    <location>
        <begin position="845"/>
        <end position="857"/>
    </location>
</feature>
<dbReference type="InterPro" id="IPR001650">
    <property type="entry name" value="Helicase_C-like"/>
</dbReference>
<keyword evidence="7" id="KW-1185">Reference proteome</keyword>
<dbReference type="InParanoid" id="G2Q471"/>
<dbReference type="GO" id="GO:0008094">
    <property type="term" value="F:ATP-dependent activity, acting on DNA"/>
    <property type="evidence" value="ECO:0007669"/>
    <property type="project" value="TreeGrafter"/>
</dbReference>
<dbReference type="RefSeq" id="XP_003659711.1">
    <property type="nucleotide sequence ID" value="XM_003659663.1"/>
</dbReference>
<dbReference type="VEuPathDB" id="FungiDB:MYCTH_2297077"/>
<feature type="region of interest" description="Disordered" evidence="4">
    <location>
        <begin position="1134"/>
        <end position="1193"/>
    </location>
</feature>
<dbReference type="Proteomes" id="UP000007322">
    <property type="component" value="Chromosome 1"/>
</dbReference>
<name>G2Q471_THET4</name>
<feature type="domain" description="Helicase C-terminal" evidence="5">
    <location>
        <begin position="906"/>
        <end position="1082"/>
    </location>
</feature>
<dbReference type="eggNOG" id="KOG1001">
    <property type="taxonomic scope" value="Eukaryota"/>
</dbReference>
<dbReference type="KEGG" id="mtm:MYCTH_2297077"/>
<dbReference type="GeneID" id="11508963"/>
<dbReference type="OMA" id="NLVDHWL"/>
<dbReference type="GO" id="GO:0006281">
    <property type="term" value="P:DNA repair"/>
    <property type="evidence" value="ECO:0007669"/>
    <property type="project" value="TreeGrafter"/>
</dbReference>
<keyword evidence="2" id="KW-0378">Hydrolase</keyword>
<gene>
    <name evidence="6" type="ORF">MYCTH_2297077</name>
</gene>
<proteinExistence type="predicted"/>
<dbReference type="GO" id="GO:0005524">
    <property type="term" value="F:ATP binding"/>
    <property type="evidence" value="ECO:0007669"/>
    <property type="project" value="UniProtKB-KW"/>
</dbReference>
<evidence type="ECO:0000256" key="2">
    <source>
        <dbReference type="ARBA" id="ARBA00022801"/>
    </source>
</evidence>
<dbReference type="SMART" id="SM00487">
    <property type="entry name" value="DEXDc"/>
    <property type="match status" value="1"/>
</dbReference>